<evidence type="ECO:0000256" key="3">
    <source>
        <dbReference type="ARBA" id="ARBA00022989"/>
    </source>
</evidence>
<evidence type="ECO:0000256" key="4">
    <source>
        <dbReference type="ARBA" id="ARBA00023136"/>
    </source>
</evidence>
<feature type="transmembrane region" description="Helical" evidence="5">
    <location>
        <begin position="17"/>
        <end position="37"/>
    </location>
</feature>
<evidence type="ECO:0000313" key="7">
    <source>
        <dbReference type="Proteomes" id="UP000267251"/>
    </source>
</evidence>
<organism evidence="6 7">
    <name type="scientific">Piptocephalis cylindrospora</name>
    <dbReference type="NCBI Taxonomy" id="1907219"/>
    <lineage>
        <taxon>Eukaryota</taxon>
        <taxon>Fungi</taxon>
        <taxon>Fungi incertae sedis</taxon>
        <taxon>Zoopagomycota</taxon>
        <taxon>Zoopagomycotina</taxon>
        <taxon>Zoopagomycetes</taxon>
        <taxon>Zoopagales</taxon>
        <taxon>Piptocephalidaceae</taxon>
        <taxon>Piptocephalis</taxon>
    </lineage>
</organism>
<reference evidence="7" key="1">
    <citation type="journal article" date="2018" name="Nat. Microbiol.">
        <title>Leveraging single-cell genomics to expand the fungal tree of life.</title>
        <authorList>
            <person name="Ahrendt S.R."/>
            <person name="Quandt C.A."/>
            <person name="Ciobanu D."/>
            <person name="Clum A."/>
            <person name="Salamov A."/>
            <person name="Andreopoulos B."/>
            <person name="Cheng J.F."/>
            <person name="Woyke T."/>
            <person name="Pelin A."/>
            <person name="Henrissat B."/>
            <person name="Reynolds N.K."/>
            <person name="Benny G.L."/>
            <person name="Smith M.E."/>
            <person name="James T.Y."/>
            <person name="Grigoriev I.V."/>
        </authorList>
    </citation>
    <scope>NUCLEOTIDE SEQUENCE [LARGE SCALE GENOMIC DNA]</scope>
</reference>
<keyword evidence="3 5" id="KW-1133">Transmembrane helix</keyword>
<evidence type="ECO:0000256" key="1">
    <source>
        <dbReference type="ARBA" id="ARBA00004167"/>
    </source>
</evidence>
<accession>A0A4P9XZY7</accession>
<protein>
    <submittedName>
        <fullName evidence="6">Uncharacterized protein</fullName>
    </submittedName>
</protein>
<keyword evidence="4 5" id="KW-0472">Membrane</keyword>
<dbReference type="Pfam" id="PF14880">
    <property type="entry name" value="COX14"/>
    <property type="match status" value="1"/>
</dbReference>
<evidence type="ECO:0000256" key="5">
    <source>
        <dbReference type="SAM" id="Phobius"/>
    </source>
</evidence>
<evidence type="ECO:0000256" key="2">
    <source>
        <dbReference type="ARBA" id="ARBA00022692"/>
    </source>
</evidence>
<dbReference type="InterPro" id="IPR029208">
    <property type="entry name" value="COX14"/>
</dbReference>
<sequence length="65" mass="7182">MSLPITSRLADLAQKTIVLSLVGISVYAFVGTGALVSNRIELAKQRKVEREKEEAEQRNISVEKP</sequence>
<evidence type="ECO:0000313" key="6">
    <source>
        <dbReference type="EMBL" id="RKP11732.1"/>
    </source>
</evidence>
<proteinExistence type="predicted"/>
<dbReference type="AlphaFoldDB" id="A0A4P9XZY7"/>
<comment type="subcellular location">
    <subcellularLocation>
        <location evidence="1">Membrane</location>
        <topology evidence="1">Single-pass membrane protein</topology>
    </subcellularLocation>
</comment>
<keyword evidence="7" id="KW-1185">Reference proteome</keyword>
<dbReference type="Proteomes" id="UP000267251">
    <property type="component" value="Unassembled WGS sequence"/>
</dbReference>
<dbReference type="OrthoDB" id="2359716at2759"/>
<keyword evidence="2 5" id="KW-0812">Transmembrane</keyword>
<gene>
    <name evidence="6" type="ORF">BJ684DRAFT_21687</name>
</gene>
<name>A0A4P9XZY7_9FUNG</name>
<dbReference type="GO" id="GO:0016020">
    <property type="term" value="C:membrane"/>
    <property type="evidence" value="ECO:0007669"/>
    <property type="project" value="UniProtKB-SubCell"/>
</dbReference>
<dbReference type="EMBL" id="KZ988689">
    <property type="protein sequence ID" value="RKP11732.1"/>
    <property type="molecule type" value="Genomic_DNA"/>
</dbReference>